<evidence type="ECO:0000256" key="1">
    <source>
        <dbReference type="SAM" id="MobiDB-lite"/>
    </source>
</evidence>
<name>A0A2R4CA75_9BURK</name>
<evidence type="ECO:0000313" key="2">
    <source>
        <dbReference type="EMBL" id="AVR96485.1"/>
    </source>
</evidence>
<accession>A0A2R4CA75</accession>
<keyword evidence="3" id="KW-1185">Reference proteome</keyword>
<sequence length="139" mass="15047">MNIDTVVDKKHLGKCFKELADAPLSALRGVSEDDAKALQQAFNVSTVRDLANLNFIKWAVAITTLADEEQMQPAEKAKEELLDDAVEMTFPASDPISVDSGITRIEVAPDKVDAQADHQHAGKVEESTETGKIKEAAAQ</sequence>
<dbReference type="AlphaFoldDB" id="A0A2R4CA75"/>
<dbReference type="RefSeq" id="WP_107141833.1">
    <property type="nucleotide sequence ID" value="NZ_CP028324.1"/>
</dbReference>
<dbReference type="KEGG" id="masz:C9I28_12835"/>
<protein>
    <submittedName>
        <fullName evidence="2">Uncharacterized protein</fullName>
    </submittedName>
</protein>
<evidence type="ECO:0000313" key="3">
    <source>
        <dbReference type="Proteomes" id="UP000240505"/>
    </source>
</evidence>
<organism evidence="2 3">
    <name type="scientific">Pseudoduganella armeniaca</name>
    <dbReference type="NCBI Taxonomy" id="2072590"/>
    <lineage>
        <taxon>Bacteria</taxon>
        <taxon>Pseudomonadati</taxon>
        <taxon>Pseudomonadota</taxon>
        <taxon>Betaproteobacteria</taxon>
        <taxon>Burkholderiales</taxon>
        <taxon>Oxalobacteraceae</taxon>
        <taxon>Telluria group</taxon>
        <taxon>Pseudoduganella</taxon>
    </lineage>
</organism>
<dbReference type="Proteomes" id="UP000240505">
    <property type="component" value="Chromosome"/>
</dbReference>
<dbReference type="OrthoDB" id="8722685at2"/>
<dbReference type="EMBL" id="CP028324">
    <property type="protein sequence ID" value="AVR96485.1"/>
    <property type="molecule type" value="Genomic_DNA"/>
</dbReference>
<feature type="region of interest" description="Disordered" evidence="1">
    <location>
        <begin position="111"/>
        <end position="139"/>
    </location>
</feature>
<proteinExistence type="predicted"/>
<reference evidence="2 3" key="1">
    <citation type="submission" date="2018-03" db="EMBL/GenBank/DDBJ databases">
        <title>Massilia armeniaca sp. nov., isolated from desert soil.</title>
        <authorList>
            <person name="Huang H."/>
            <person name="Ren M."/>
        </authorList>
    </citation>
    <scope>NUCLEOTIDE SEQUENCE [LARGE SCALE GENOMIC DNA]</scope>
    <source>
        <strain evidence="2 3">ZMN-3</strain>
    </source>
</reference>
<gene>
    <name evidence="2" type="ORF">C9I28_12835</name>
</gene>